<keyword evidence="10" id="KW-0675">Receptor</keyword>
<dbReference type="AlphaFoldDB" id="A0A7I8IAL9"/>
<dbReference type="SUPFAM" id="SSF52058">
    <property type="entry name" value="L domain-like"/>
    <property type="match status" value="2"/>
</dbReference>
<dbReference type="Pfam" id="PF13855">
    <property type="entry name" value="LRR_8"/>
    <property type="match status" value="1"/>
</dbReference>
<dbReference type="FunFam" id="3.80.10.10:FF:000095">
    <property type="entry name" value="LRR receptor-like serine/threonine-protein kinase GSO1"/>
    <property type="match status" value="1"/>
</dbReference>
<keyword evidence="3" id="KW-1003">Cell membrane</keyword>
<evidence type="ECO:0000256" key="11">
    <source>
        <dbReference type="ARBA" id="ARBA00023180"/>
    </source>
</evidence>
<name>A0A7I8IAL9_SPIIN</name>
<dbReference type="PANTHER" id="PTHR48052:SF8">
    <property type="entry name" value="LRR RECEPTOR-LIKE SERINE_THREONINE-PROTEIN KINASE FLS2"/>
    <property type="match status" value="1"/>
</dbReference>
<gene>
    <name evidence="12" type="ORF">SI7747_01001319</name>
</gene>
<sequence length="351" mass="37869">MNPTLSGSLPDFPPGIVLEELKLSATNLSGTLPESIGNLRLLKTLHLTACRFSGSLPASFHNLTRLVSVDLSINNFSGPVPSFASSPNISKIDLQNNSLSGPFPGWIFSLPSLHNELQGSLPMSISRLQHLKILRLASNNLSGTVELSLFGNLRNLSILDLSYNRLIVFPSLLRNLPRLTRLDLSGNNISGSIPDWLWSVGSLVYLNLSHNSLTNFQSLPDFSNSSLIVFDLHSNNLAGPIPRPPPSNVMVDFSNNHFAASIPSDIGSTLNFSIFFSVSNNRLTGGIPESVCSGVYLQLRSLNLHGNMLQGAVPQSLSSCEGLEVLDLGNNRIEDAFPSGWGISLICVSLV</sequence>
<keyword evidence="9" id="KW-0472">Membrane</keyword>
<evidence type="ECO:0000256" key="2">
    <source>
        <dbReference type="ARBA" id="ARBA00009592"/>
    </source>
</evidence>
<dbReference type="EMBL" id="CACRZD030000001">
    <property type="protein sequence ID" value="CAA6654729.1"/>
    <property type="molecule type" value="Genomic_DNA"/>
</dbReference>
<dbReference type="InterPro" id="IPR032675">
    <property type="entry name" value="LRR_dom_sf"/>
</dbReference>
<evidence type="ECO:0000256" key="10">
    <source>
        <dbReference type="ARBA" id="ARBA00023170"/>
    </source>
</evidence>
<evidence type="ECO:0000256" key="8">
    <source>
        <dbReference type="ARBA" id="ARBA00022989"/>
    </source>
</evidence>
<evidence type="ECO:0000256" key="7">
    <source>
        <dbReference type="ARBA" id="ARBA00022737"/>
    </source>
</evidence>
<evidence type="ECO:0000313" key="13">
    <source>
        <dbReference type="Proteomes" id="UP001189122"/>
    </source>
</evidence>
<dbReference type="InterPro" id="IPR001611">
    <property type="entry name" value="Leu-rich_rpt"/>
</dbReference>
<keyword evidence="13" id="KW-1185">Reference proteome</keyword>
<evidence type="ECO:0000313" key="12">
    <source>
        <dbReference type="EMBL" id="CAA2614954.1"/>
    </source>
</evidence>
<dbReference type="PROSITE" id="PS51450">
    <property type="entry name" value="LRR"/>
    <property type="match status" value="2"/>
</dbReference>
<reference evidence="12 13" key="1">
    <citation type="submission" date="2019-12" db="EMBL/GenBank/DDBJ databases">
        <authorList>
            <person name="Scholz U."/>
            <person name="Mascher M."/>
            <person name="Fiebig A."/>
        </authorList>
    </citation>
    <scope>NUCLEOTIDE SEQUENCE</scope>
</reference>
<evidence type="ECO:0000256" key="9">
    <source>
        <dbReference type="ARBA" id="ARBA00023136"/>
    </source>
</evidence>
<keyword evidence="4" id="KW-0433">Leucine-rich repeat</keyword>
<evidence type="ECO:0000256" key="3">
    <source>
        <dbReference type="ARBA" id="ARBA00022475"/>
    </source>
</evidence>
<dbReference type="FunFam" id="3.80.10.10:FF:000041">
    <property type="entry name" value="LRR receptor-like serine/threonine-protein kinase ERECTA"/>
    <property type="match status" value="1"/>
</dbReference>
<keyword evidence="8" id="KW-1133">Transmembrane helix</keyword>
<organism evidence="12">
    <name type="scientific">Spirodela intermedia</name>
    <name type="common">Intermediate duckweed</name>
    <dbReference type="NCBI Taxonomy" id="51605"/>
    <lineage>
        <taxon>Eukaryota</taxon>
        <taxon>Viridiplantae</taxon>
        <taxon>Streptophyta</taxon>
        <taxon>Embryophyta</taxon>
        <taxon>Tracheophyta</taxon>
        <taxon>Spermatophyta</taxon>
        <taxon>Magnoliopsida</taxon>
        <taxon>Liliopsida</taxon>
        <taxon>Araceae</taxon>
        <taxon>Lemnoideae</taxon>
        <taxon>Spirodela</taxon>
    </lineage>
</organism>
<evidence type="ECO:0000256" key="6">
    <source>
        <dbReference type="ARBA" id="ARBA00022729"/>
    </source>
</evidence>
<dbReference type="Proteomes" id="UP001189122">
    <property type="component" value="Unassembled WGS sequence"/>
</dbReference>
<keyword evidence="11" id="KW-0325">Glycoprotein</keyword>
<keyword evidence="6" id="KW-0732">Signal</keyword>
<evidence type="ECO:0000256" key="1">
    <source>
        <dbReference type="ARBA" id="ARBA00004251"/>
    </source>
</evidence>
<dbReference type="Gene3D" id="3.80.10.10">
    <property type="entry name" value="Ribonuclease Inhibitor"/>
    <property type="match status" value="2"/>
</dbReference>
<keyword evidence="7" id="KW-0677">Repeat</keyword>
<dbReference type="SMART" id="SM00369">
    <property type="entry name" value="LRR_TYP"/>
    <property type="match status" value="5"/>
</dbReference>
<evidence type="ECO:0000256" key="5">
    <source>
        <dbReference type="ARBA" id="ARBA00022692"/>
    </source>
</evidence>
<comment type="similarity">
    <text evidence="2">Belongs to the RLP family.</text>
</comment>
<dbReference type="PRINTS" id="PR00019">
    <property type="entry name" value="LEURICHRPT"/>
</dbReference>
<comment type="subcellular location">
    <subcellularLocation>
        <location evidence="1">Cell membrane</location>
        <topology evidence="1">Single-pass type I membrane protein</topology>
    </subcellularLocation>
</comment>
<dbReference type="GO" id="GO:0005886">
    <property type="term" value="C:plasma membrane"/>
    <property type="evidence" value="ECO:0007669"/>
    <property type="project" value="UniProtKB-SubCell"/>
</dbReference>
<proteinExistence type="inferred from homology"/>
<dbReference type="EMBL" id="LR743588">
    <property type="protein sequence ID" value="CAA2614954.1"/>
    <property type="molecule type" value="Genomic_DNA"/>
</dbReference>
<protein>
    <submittedName>
        <fullName evidence="12">Uncharacterized protein</fullName>
    </submittedName>
</protein>
<dbReference type="Pfam" id="PF00560">
    <property type="entry name" value="LRR_1"/>
    <property type="match status" value="6"/>
</dbReference>
<keyword evidence="5" id="KW-0812">Transmembrane</keyword>
<dbReference type="InterPro" id="IPR003591">
    <property type="entry name" value="Leu-rich_rpt_typical-subtyp"/>
</dbReference>
<dbReference type="PANTHER" id="PTHR48052">
    <property type="entry name" value="UNNAMED PRODUCT"/>
    <property type="match status" value="1"/>
</dbReference>
<evidence type="ECO:0000256" key="4">
    <source>
        <dbReference type="ARBA" id="ARBA00022614"/>
    </source>
</evidence>
<accession>A0A7I8IAL9</accession>